<name>A0A8H6ZCJ4_9AGAR</name>
<evidence type="ECO:0000256" key="5">
    <source>
        <dbReference type="SAM" id="MobiDB-lite"/>
    </source>
</evidence>
<sequence>MSAELATETGILVLLRGAMFFGCRKYLLRSLYSDLQDLSGAENPLNSIPMRDPLPSPITQVEKAKPNRKTESVYSTLSSDIFAGCFSESCLLFLLLMLQGMNVFSSSTRLFNWRLSMFLLLACILVLVPFVITLLLTVGPDPGLSVVHAHGLSCPGSSSAREPYSSTSSRSLASPSPAALSVTDRMTALLSRLVVLGTVVLGLLAGYGAVSSSWAFIPSKNAVIMPTEQDIVSAEYALSSIRDDLERKRAEAARRAAAQQADGTWLSRVMPSFRGDENLQELKGLEALEYQMGRSLDDLRKRRAAAKFANTFRGRLVNVGGRFFAMYCVFRYMSCIVNIFFPLKAAPPPSSSSSTTSYPDIVTKAIAELLDKVWPGIEFDDVARTTRHLSLVLVGVIILSSIRLVLRGVTRALRVTSRSLGASLMLLLLAQLMAIYLLSTIVQLRSSFPPPPSSSLPSSPSSTDDPSPAPTNLFTTIPEFQVFGSLFDWAFFMSATGSFAVRWVANKVNGPKEY</sequence>
<evidence type="ECO:0000256" key="3">
    <source>
        <dbReference type="ARBA" id="ARBA00022989"/>
    </source>
</evidence>
<dbReference type="EMBL" id="JACAZH010000003">
    <property type="protein sequence ID" value="KAF7373791.1"/>
    <property type="molecule type" value="Genomic_DNA"/>
</dbReference>
<organism evidence="9 10">
    <name type="scientific">Mycena sanguinolenta</name>
    <dbReference type="NCBI Taxonomy" id="230812"/>
    <lineage>
        <taxon>Eukaryota</taxon>
        <taxon>Fungi</taxon>
        <taxon>Dikarya</taxon>
        <taxon>Basidiomycota</taxon>
        <taxon>Agaricomycotina</taxon>
        <taxon>Agaricomycetes</taxon>
        <taxon>Agaricomycetidae</taxon>
        <taxon>Agaricales</taxon>
        <taxon>Marasmiineae</taxon>
        <taxon>Mycenaceae</taxon>
        <taxon>Mycena</taxon>
    </lineage>
</organism>
<evidence type="ECO:0000256" key="2">
    <source>
        <dbReference type="ARBA" id="ARBA00022692"/>
    </source>
</evidence>
<evidence type="ECO:0000259" key="8">
    <source>
        <dbReference type="Pfam" id="PF12537"/>
    </source>
</evidence>
<feature type="domain" description="Golgi pH regulator conserved" evidence="8">
    <location>
        <begin position="186"/>
        <end position="251"/>
    </location>
</feature>
<feature type="domain" description="Abscisic acid G-protein coupled receptor-like" evidence="7">
    <location>
        <begin position="308"/>
        <end position="506"/>
    </location>
</feature>
<comment type="caution">
    <text evidence="9">The sequence shown here is derived from an EMBL/GenBank/DDBJ whole genome shotgun (WGS) entry which is preliminary data.</text>
</comment>
<evidence type="ECO:0000259" key="7">
    <source>
        <dbReference type="Pfam" id="PF12430"/>
    </source>
</evidence>
<feature type="compositionally biased region" description="Low complexity" evidence="5">
    <location>
        <begin position="165"/>
        <end position="176"/>
    </location>
</feature>
<proteinExistence type="predicted"/>
<dbReference type="AlphaFoldDB" id="A0A8H6ZCJ4"/>
<dbReference type="InterPro" id="IPR022535">
    <property type="entry name" value="Golgi_pH-regulator_cons_dom"/>
</dbReference>
<keyword evidence="4 6" id="KW-0472">Membrane</keyword>
<keyword evidence="3 6" id="KW-1133">Transmembrane helix</keyword>
<keyword evidence="10" id="KW-1185">Reference proteome</keyword>
<keyword evidence="9" id="KW-0675">Receptor</keyword>
<evidence type="ECO:0000256" key="6">
    <source>
        <dbReference type="SAM" id="Phobius"/>
    </source>
</evidence>
<evidence type="ECO:0000313" key="10">
    <source>
        <dbReference type="Proteomes" id="UP000623467"/>
    </source>
</evidence>
<feature type="transmembrane region" description="Helical" evidence="6">
    <location>
        <begin position="388"/>
        <end position="406"/>
    </location>
</feature>
<gene>
    <name evidence="9" type="ORF">MSAN_00590800</name>
</gene>
<feature type="transmembrane region" description="Helical" evidence="6">
    <location>
        <begin position="81"/>
        <end position="98"/>
    </location>
</feature>
<evidence type="ECO:0000256" key="1">
    <source>
        <dbReference type="ARBA" id="ARBA00004141"/>
    </source>
</evidence>
<feature type="region of interest" description="Disordered" evidence="5">
    <location>
        <begin position="156"/>
        <end position="176"/>
    </location>
</feature>
<dbReference type="Pfam" id="PF12537">
    <property type="entry name" value="GPHR_N"/>
    <property type="match status" value="1"/>
</dbReference>
<dbReference type="PANTHER" id="PTHR15948">
    <property type="entry name" value="G-PROTEIN COUPLED RECEPTOR 89-RELATED"/>
    <property type="match status" value="1"/>
</dbReference>
<dbReference type="InterPro" id="IPR015672">
    <property type="entry name" value="GPHR/GTG"/>
</dbReference>
<evidence type="ECO:0000313" key="9">
    <source>
        <dbReference type="EMBL" id="KAF7373791.1"/>
    </source>
</evidence>
<dbReference type="InterPro" id="IPR025969">
    <property type="entry name" value="ABA_GPCR_dom"/>
</dbReference>
<dbReference type="GO" id="GO:0016020">
    <property type="term" value="C:membrane"/>
    <property type="evidence" value="ECO:0007669"/>
    <property type="project" value="UniProtKB-SubCell"/>
</dbReference>
<feature type="transmembrane region" description="Helical" evidence="6">
    <location>
        <begin position="486"/>
        <end position="505"/>
    </location>
</feature>
<feature type="transmembrane region" description="Helical" evidence="6">
    <location>
        <begin position="323"/>
        <end position="343"/>
    </location>
</feature>
<comment type="subcellular location">
    <subcellularLocation>
        <location evidence="1">Membrane</location>
        <topology evidence="1">Multi-pass membrane protein</topology>
    </subcellularLocation>
</comment>
<reference evidence="9" key="1">
    <citation type="submission" date="2020-05" db="EMBL/GenBank/DDBJ databases">
        <title>Mycena genomes resolve the evolution of fungal bioluminescence.</title>
        <authorList>
            <person name="Tsai I.J."/>
        </authorList>
    </citation>
    <scope>NUCLEOTIDE SEQUENCE</scope>
    <source>
        <strain evidence="9">160909Yilan</strain>
    </source>
</reference>
<accession>A0A8H6ZCJ4</accession>
<dbReference type="PANTHER" id="PTHR15948:SF0">
    <property type="entry name" value="GOLGI PH REGULATOR A-RELATED"/>
    <property type="match status" value="1"/>
</dbReference>
<feature type="transmembrane region" description="Helical" evidence="6">
    <location>
        <begin position="189"/>
        <end position="210"/>
    </location>
</feature>
<evidence type="ECO:0000256" key="4">
    <source>
        <dbReference type="ARBA" id="ARBA00023136"/>
    </source>
</evidence>
<feature type="transmembrane region" description="Helical" evidence="6">
    <location>
        <begin position="118"/>
        <end position="138"/>
    </location>
</feature>
<dbReference type="Pfam" id="PF12430">
    <property type="entry name" value="ABA_GPCR"/>
    <property type="match status" value="1"/>
</dbReference>
<dbReference type="Proteomes" id="UP000623467">
    <property type="component" value="Unassembled WGS sequence"/>
</dbReference>
<feature type="transmembrane region" description="Helical" evidence="6">
    <location>
        <begin position="418"/>
        <end position="442"/>
    </location>
</feature>
<dbReference type="OrthoDB" id="264392at2759"/>
<keyword evidence="2 6" id="KW-0812">Transmembrane</keyword>
<protein>
    <submittedName>
        <fullName evidence="9">G protein-coupled receptor 89</fullName>
    </submittedName>
</protein>